<feature type="region of interest" description="Disordered" evidence="1">
    <location>
        <begin position="430"/>
        <end position="484"/>
    </location>
</feature>
<reference evidence="2 3" key="1">
    <citation type="submission" date="2016-03" db="EMBL/GenBank/DDBJ databases">
        <title>Comparative genomics of Pseudogymnoascus destructans, the fungus causing white-nose syndrome of bats.</title>
        <authorList>
            <person name="Palmer J.M."/>
            <person name="Drees K.P."/>
            <person name="Foster J.T."/>
            <person name="Lindner D.L."/>
        </authorList>
    </citation>
    <scope>NUCLEOTIDE SEQUENCE [LARGE SCALE GENOMIC DNA]</scope>
    <source>
        <strain evidence="2 3">UAMH 10579</strain>
    </source>
</reference>
<feature type="compositionally biased region" description="Basic residues" evidence="1">
    <location>
        <begin position="317"/>
        <end position="328"/>
    </location>
</feature>
<dbReference type="EMBL" id="KV460227">
    <property type="protein sequence ID" value="OBT96497.1"/>
    <property type="molecule type" value="Genomic_DNA"/>
</dbReference>
<feature type="compositionally biased region" description="Polar residues" evidence="1">
    <location>
        <begin position="343"/>
        <end position="361"/>
    </location>
</feature>
<evidence type="ECO:0000256" key="1">
    <source>
        <dbReference type="SAM" id="MobiDB-lite"/>
    </source>
</evidence>
<reference evidence="3" key="2">
    <citation type="journal article" date="2018" name="Nat. Commun.">
        <title>Extreme sensitivity to ultraviolet light in the fungal pathogen causing white-nose syndrome of bats.</title>
        <authorList>
            <person name="Palmer J.M."/>
            <person name="Drees K.P."/>
            <person name="Foster J.T."/>
            <person name="Lindner D.L."/>
        </authorList>
    </citation>
    <scope>NUCLEOTIDE SEQUENCE [LARGE SCALE GENOMIC DNA]</scope>
    <source>
        <strain evidence="3">UAMH 10579</strain>
    </source>
</reference>
<dbReference type="OrthoDB" id="5339332at2759"/>
<sequence length="484" mass="52235">MAVTNSSSDSAQMAHAAVSSQNGAAMKATRSSVASHHRRRSLPLNFQANLWSGDSHLISSSSKAEISLVEGAAGVAQGEHTPSLERPFAVLHQLHASTPPRSPSRFPNPANAEFSSHRYTKSASARNSTFSQPVIVRTYSSPSSRPSSRQPSSPRIKKSIYKMTKAELPPVEAFTFKGIMDSIQGSVADDLDRIAEICARSRYSLSNQYEVHMPPHGEGEAFLRPVGDEEVGRTTLAGRARGARKPKSKAFDTLETIYSSSRSSEEEKAKKKSAGALAEEVRGRQARKLIGESSRGEEATDADADAEQSEVNGSGYGRRKSTQKHKQARSQSTTFASMVMDSAQASRSEAGSHRANPSSLVSEPLLPRTSNTLERKIQGESIPPAPPATIAPPPYVPKSSTTTPHAKFSMPIDQPETRASVLANFSSWLPWNKTSENGDGPVSPQEFMRQKALSSAEGSLRQLLGPQDNDRSDRKGKGVNREDG</sequence>
<feature type="compositionally biased region" description="Polar residues" evidence="1">
    <location>
        <begin position="1"/>
        <end position="11"/>
    </location>
</feature>
<gene>
    <name evidence="2" type="ORF">VE01_05354</name>
</gene>
<evidence type="ECO:0000313" key="3">
    <source>
        <dbReference type="Proteomes" id="UP000091956"/>
    </source>
</evidence>
<dbReference type="RefSeq" id="XP_018130230.1">
    <property type="nucleotide sequence ID" value="XM_018274818.2"/>
</dbReference>
<feature type="region of interest" description="Disordered" evidence="1">
    <location>
        <begin position="258"/>
        <end position="416"/>
    </location>
</feature>
<dbReference type="AlphaFoldDB" id="A0A1B8GKY8"/>
<evidence type="ECO:0000313" key="2">
    <source>
        <dbReference type="EMBL" id="OBT96497.1"/>
    </source>
</evidence>
<feature type="compositionally biased region" description="Polar residues" evidence="1">
    <location>
        <begin position="121"/>
        <end position="132"/>
    </location>
</feature>
<proteinExistence type="predicted"/>
<feature type="compositionally biased region" description="Low complexity" evidence="1">
    <location>
        <begin position="140"/>
        <end position="154"/>
    </location>
</feature>
<accession>A0A1B8GKY8</accession>
<feature type="region of interest" description="Disordered" evidence="1">
    <location>
        <begin position="96"/>
        <end position="157"/>
    </location>
</feature>
<feature type="region of interest" description="Disordered" evidence="1">
    <location>
        <begin position="1"/>
        <end position="39"/>
    </location>
</feature>
<dbReference type="STRING" id="342668.A0A1B8GKY8"/>
<organism evidence="2 3">
    <name type="scientific">Pseudogymnoascus verrucosus</name>
    <dbReference type="NCBI Taxonomy" id="342668"/>
    <lineage>
        <taxon>Eukaryota</taxon>
        <taxon>Fungi</taxon>
        <taxon>Dikarya</taxon>
        <taxon>Ascomycota</taxon>
        <taxon>Pezizomycotina</taxon>
        <taxon>Leotiomycetes</taxon>
        <taxon>Thelebolales</taxon>
        <taxon>Thelebolaceae</taxon>
        <taxon>Pseudogymnoascus</taxon>
    </lineage>
</organism>
<keyword evidence="3" id="KW-1185">Reference proteome</keyword>
<dbReference type="Proteomes" id="UP000091956">
    <property type="component" value="Unassembled WGS sequence"/>
</dbReference>
<dbReference type="GeneID" id="28838740"/>
<protein>
    <submittedName>
        <fullName evidence="2">Uncharacterized protein</fullName>
    </submittedName>
</protein>
<name>A0A1B8GKY8_9PEZI</name>
<feature type="compositionally biased region" description="Acidic residues" evidence="1">
    <location>
        <begin position="299"/>
        <end position="308"/>
    </location>
</feature>
<feature type="compositionally biased region" description="Basic and acidic residues" evidence="1">
    <location>
        <begin position="468"/>
        <end position="484"/>
    </location>
</feature>
<feature type="compositionally biased region" description="Pro residues" evidence="1">
    <location>
        <begin position="383"/>
        <end position="396"/>
    </location>
</feature>